<dbReference type="GO" id="GO:0016301">
    <property type="term" value="F:kinase activity"/>
    <property type="evidence" value="ECO:0007669"/>
    <property type="project" value="UniProtKB-KW"/>
</dbReference>
<gene>
    <name evidence="4" type="ORF">S03H2_14813</name>
</gene>
<dbReference type="EMBL" id="BARU01007524">
    <property type="protein sequence ID" value="GAH45893.1"/>
    <property type="molecule type" value="Genomic_DNA"/>
</dbReference>
<dbReference type="AlphaFoldDB" id="X1HKQ0"/>
<sequence>MSSIEVIGIGAINTDCLCQVEEIVTDGETIIDHIKTAPGGSAANTIYGLAKLGRKTGFIGAIGDDEKGRASIQALETVGVDTSQIRIKEGEKTGCALCLSDKLGRRSIYVLPGANNLLDWQDIDLNHVNKAKMVHLSSFADDRQFNIQIELAEKLPNSVKISFAPGMLYAIKGIKTLSPLLTRTHILFINKEEMEQLTGKDFTTGAKECLKLGCQIVVVTLGKGLASKSGGVFTSYICHGKEEYKIESQKQLWETHPEATGAGDAFAVGFLLGFLKKKNLEQCAQLGDIIAHYALSKTGAREGLPTLSKIRRP</sequence>
<feature type="domain" description="Carbohydrate kinase PfkB" evidence="3">
    <location>
        <begin position="6"/>
        <end position="306"/>
    </location>
</feature>
<evidence type="ECO:0000256" key="1">
    <source>
        <dbReference type="ARBA" id="ARBA00022679"/>
    </source>
</evidence>
<dbReference type="Pfam" id="PF00294">
    <property type="entry name" value="PfkB"/>
    <property type="match status" value="1"/>
</dbReference>
<accession>X1HKQ0</accession>
<dbReference type="Gene3D" id="3.40.1190.20">
    <property type="match status" value="1"/>
</dbReference>
<keyword evidence="1" id="KW-0808">Transferase</keyword>
<dbReference type="PANTHER" id="PTHR10584">
    <property type="entry name" value="SUGAR KINASE"/>
    <property type="match status" value="1"/>
</dbReference>
<organism evidence="4">
    <name type="scientific">marine sediment metagenome</name>
    <dbReference type="NCBI Taxonomy" id="412755"/>
    <lineage>
        <taxon>unclassified sequences</taxon>
        <taxon>metagenomes</taxon>
        <taxon>ecological metagenomes</taxon>
    </lineage>
</organism>
<evidence type="ECO:0000256" key="2">
    <source>
        <dbReference type="ARBA" id="ARBA00022777"/>
    </source>
</evidence>
<evidence type="ECO:0000313" key="4">
    <source>
        <dbReference type="EMBL" id="GAH45893.1"/>
    </source>
</evidence>
<comment type="caution">
    <text evidence="4">The sequence shown here is derived from an EMBL/GenBank/DDBJ whole genome shotgun (WGS) entry which is preliminary data.</text>
</comment>
<reference evidence="4" key="1">
    <citation type="journal article" date="2014" name="Front. Microbiol.">
        <title>High frequency of phylogenetically diverse reductive dehalogenase-homologous genes in deep subseafloor sedimentary metagenomes.</title>
        <authorList>
            <person name="Kawai M."/>
            <person name="Futagami T."/>
            <person name="Toyoda A."/>
            <person name="Takaki Y."/>
            <person name="Nishi S."/>
            <person name="Hori S."/>
            <person name="Arai W."/>
            <person name="Tsubouchi T."/>
            <person name="Morono Y."/>
            <person name="Uchiyama I."/>
            <person name="Ito T."/>
            <person name="Fujiyama A."/>
            <person name="Inagaki F."/>
            <person name="Takami H."/>
        </authorList>
    </citation>
    <scope>NUCLEOTIDE SEQUENCE</scope>
    <source>
        <strain evidence="4">Expedition CK06-06</strain>
    </source>
</reference>
<dbReference type="SUPFAM" id="SSF53613">
    <property type="entry name" value="Ribokinase-like"/>
    <property type="match status" value="1"/>
</dbReference>
<name>X1HKQ0_9ZZZZ</name>
<dbReference type="InterPro" id="IPR011611">
    <property type="entry name" value="PfkB_dom"/>
</dbReference>
<dbReference type="InterPro" id="IPR029056">
    <property type="entry name" value="Ribokinase-like"/>
</dbReference>
<protein>
    <recommendedName>
        <fullName evidence="3">Carbohydrate kinase PfkB domain-containing protein</fullName>
    </recommendedName>
</protein>
<dbReference type="PANTHER" id="PTHR10584:SF166">
    <property type="entry name" value="RIBOKINASE"/>
    <property type="match status" value="1"/>
</dbReference>
<evidence type="ECO:0000259" key="3">
    <source>
        <dbReference type="Pfam" id="PF00294"/>
    </source>
</evidence>
<proteinExistence type="predicted"/>
<keyword evidence="2" id="KW-0418">Kinase</keyword>